<reference evidence="1" key="2">
    <citation type="journal article" date="2021" name="PeerJ">
        <title>Extensive microbial diversity within the chicken gut microbiome revealed by metagenomics and culture.</title>
        <authorList>
            <person name="Gilroy R."/>
            <person name="Ravi A."/>
            <person name="Getino M."/>
            <person name="Pursley I."/>
            <person name="Horton D.L."/>
            <person name="Alikhan N.F."/>
            <person name="Baker D."/>
            <person name="Gharbi K."/>
            <person name="Hall N."/>
            <person name="Watson M."/>
            <person name="Adriaenssens E.M."/>
            <person name="Foster-Nyarko E."/>
            <person name="Jarju S."/>
            <person name="Secka A."/>
            <person name="Antonio M."/>
            <person name="Oren A."/>
            <person name="Chaudhuri R.R."/>
            <person name="La Ragione R."/>
            <person name="Hildebrand F."/>
            <person name="Pallen M.J."/>
        </authorList>
    </citation>
    <scope>NUCLEOTIDE SEQUENCE</scope>
    <source>
        <strain evidence="1">CHK158-818</strain>
    </source>
</reference>
<dbReference type="EMBL" id="DVNA01000099">
    <property type="protein sequence ID" value="HIU54988.1"/>
    <property type="molecule type" value="Genomic_DNA"/>
</dbReference>
<evidence type="ECO:0000313" key="1">
    <source>
        <dbReference type="EMBL" id="HIU54988.1"/>
    </source>
</evidence>
<accession>A0A9D1M6W4</accession>
<sequence>MNHFYICLYLFSALFFGINRTTASQTIKRPSFAVRTTTAITIDSIQRKTGLTRLYITLRYFPYKAVTLEKEIRLTDFKSHSSWKATDMEGGDLGRRIMIPESGKMTLFIDFPAIPASVRYVDFINTSQDFPFKIIDISLFDHALSADTKQTPLTSVQKQPGKRPQSSTSVVHVLLNGYHSRLGIDTALFLETNLITGEQKRIPQKIDSAGRFSVVFPQSYPQQHTLFLPYGYIHFYSEPGDELFISAELDEMAVPYQKPEEAELNYTHLRYEGDQAKTNQELKTIRTTMYRLFPPTPIEIQGLSAQAYKQKIGQLAQHQQQALDSLIQALHIGEKAAGIARKSFQCSVANRLFDLEYKKRLQKRAISLPPDYYRIDLTALGTPSSLFAAEYLNLIDRLELSQIMDDGKKSVTGNDVVSAFNRLNIPLTSDEQELIRYSFSMKTPSDTAGISDFHRRTKAFNQQYPALQLAAREQALLQKYRSTLSRTMGIDSKLLSEILYGRRVILSLYALKRALSDKELSAFYQPVTQPEIRTAIQSEYLKSTRK</sequence>
<gene>
    <name evidence="1" type="ORF">IAB03_04160</name>
</gene>
<dbReference type="Proteomes" id="UP000824112">
    <property type="component" value="Unassembled WGS sequence"/>
</dbReference>
<protein>
    <submittedName>
        <fullName evidence="1">Uncharacterized protein</fullName>
    </submittedName>
</protein>
<name>A0A9D1M6W4_9BACT</name>
<proteinExistence type="predicted"/>
<organism evidence="1 2">
    <name type="scientific">Candidatus Gallibacteroides avistercoris</name>
    <dbReference type="NCBI Taxonomy" id="2840833"/>
    <lineage>
        <taxon>Bacteria</taxon>
        <taxon>Pseudomonadati</taxon>
        <taxon>Bacteroidota</taxon>
        <taxon>Bacteroidia</taxon>
        <taxon>Bacteroidales</taxon>
        <taxon>Bacteroidaceae</taxon>
        <taxon>Bacteroidaceae incertae sedis</taxon>
        <taxon>Candidatus Gallibacteroides</taxon>
    </lineage>
</organism>
<dbReference type="AlphaFoldDB" id="A0A9D1M6W4"/>
<evidence type="ECO:0000313" key="2">
    <source>
        <dbReference type="Proteomes" id="UP000824112"/>
    </source>
</evidence>
<reference evidence="1" key="1">
    <citation type="submission" date="2020-10" db="EMBL/GenBank/DDBJ databases">
        <authorList>
            <person name="Gilroy R."/>
        </authorList>
    </citation>
    <scope>NUCLEOTIDE SEQUENCE</scope>
    <source>
        <strain evidence="1">CHK158-818</strain>
    </source>
</reference>
<comment type="caution">
    <text evidence="1">The sequence shown here is derived from an EMBL/GenBank/DDBJ whole genome shotgun (WGS) entry which is preliminary data.</text>
</comment>